<dbReference type="Proteomes" id="UP000010474">
    <property type="component" value="Chromosome"/>
</dbReference>
<dbReference type="InterPro" id="IPR011249">
    <property type="entry name" value="Metalloenz_LuxS/M16"/>
</dbReference>
<dbReference type="KEGG" id="acy:Anacy_2068"/>
<dbReference type="Gene3D" id="3.30.830.10">
    <property type="entry name" value="Metalloenzyme, LuxS/M16 peptidase-like"/>
    <property type="match status" value="4"/>
</dbReference>
<feature type="domain" description="Peptidase M16 N-terminal" evidence="2">
    <location>
        <begin position="74"/>
        <end position="219"/>
    </location>
</feature>
<dbReference type="EMBL" id="CP003659">
    <property type="protein sequence ID" value="AFZ57547.1"/>
    <property type="molecule type" value="Genomic_DNA"/>
</dbReference>
<dbReference type="SUPFAM" id="SSF63411">
    <property type="entry name" value="LuxS/MPP-like metallohydrolase"/>
    <property type="match status" value="4"/>
</dbReference>
<dbReference type="Pfam" id="PF00675">
    <property type="entry name" value="Peptidase_M16"/>
    <property type="match status" value="2"/>
</dbReference>
<feature type="domain" description="Peptidase M16 C-terminal" evidence="3">
    <location>
        <begin position="680"/>
        <end position="860"/>
    </location>
</feature>
<comment type="similarity">
    <text evidence="1">Belongs to the peptidase M16 family.</text>
</comment>
<reference evidence="5" key="1">
    <citation type="journal article" date="2013" name="Proc. Natl. Acad. Sci. U.S.A.">
        <title>Improving the coverage of the cyanobacterial phylum using diversity-driven genome sequencing.</title>
        <authorList>
            <person name="Shih P.M."/>
            <person name="Wu D."/>
            <person name="Latifi A."/>
            <person name="Axen S.D."/>
            <person name="Fewer D.P."/>
            <person name="Talla E."/>
            <person name="Calteau A."/>
            <person name="Cai F."/>
            <person name="Tandeau de Marsac N."/>
            <person name="Rippka R."/>
            <person name="Herdman M."/>
            <person name="Sivonen K."/>
            <person name="Coursin T."/>
            <person name="Laurent T."/>
            <person name="Goodwin L."/>
            <person name="Nolan M."/>
            <person name="Davenport K.W."/>
            <person name="Han C.S."/>
            <person name="Rubin E.M."/>
            <person name="Eisen J.A."/>
            <person name="Woyke T."/>
            <person name="Gugger M."/>
            <person name="Kerfeld C.A."/>
        </authorList>
    </citation>
    <scope>NUCLEOTIDE SEQUENCE [LARGE SCALE GENOMIC DNA]</scope>
    <source>
        <strain evidence="5">ATCC 27899 / PCC 7122</strain>
    </source>
</reference>
<dbReference type="InterPro" id="IPR007863">
    <property type="entry name" value="Peptidase_M16_C"/>
</dbReference>
<dbReference type="Pfam" id="PF05193">
    <property type="entry name" value="Peptidase_M16_C"/>
    <property type="match status" value="2"/>
</dbReference>
<feature type="domain" description="Peptidase M16 C-terminal" evidence="3">
    <location>
        <begin position="225"/>
        <end position="402"/>
    </location>
</feature>
<name>K9ZG32_ANACC</name>
<evidence type="ECO:0000313" key="5">
    <source>
        <dbReference type="Proteomes" id="UP000010474"/>
    </source>
</evidence>
<keyword evidence="4" id="KW-0378">Hydrolase</keyword>
<dbReference type="GO" id="GO:0004222">
    <property type="term" value="F:metalloendopeptidase activity"/>
    <property type="evidence" value="ECO:0007669"/>
    <property type="project" value="UniProtKB-EC"/>
</dbReference>
<proteinExistence type="inferred from homology"/>
<dbReference type="RefSeq" id="WP_015214193.1">
    <property type="nucleotide sequence ID" value="NC_019771.1"/>
</dbReference>
<evidence type="ECO:0000259" key="2">
    <source>
        <dbReference type="Pfam" id="PF00675"/>
    </source>
</evidence>
<accession>K9ZG32</accession>
<organism evidence="4 5">
    <name type="scientific">Anabaena cylindrica (strain ATCC 27899 / PCC 7122)</name>
    <dbReference type="NCBI Taxonomy" id="272123"/>
    <lineage>
        <taxon>Bacteria</taxon>
        <taxon>Bacillati</taxon>
        <taxon>Cyanobacteriota</taxon>
        <taxon>Cyanophyceae</taxon>
        <taxon>Nostocales</taxon>
        <taxon>Nostocaceae</taxon>
        <taxon>Anabaena</taxon>
    </lineage>
</organism>
<evidence type="ECO:0000256" key="1">
    <source>
        <dbReference type="ARBA" id="ARBA00007261"/>
    </source>
</evidence>
<dbReference type="PANTHER" id="PTHR11851">
    <property type="entry name" value="METALLOPROTEASE"/>
    <property type="match status" value="1"/>
</dbReference>
<dbReference type="InterPro" id="IPR050361">
    <property type="entry name" value="MPP/UQCRC_Complex"/>
</dbReference>
<feature type="domain" description="Peptidase M16 N-terminal" evidence="2">
    <location>
        <begin position="528"/>
        <end position="661"/>
    </location>
</feature>
<dbReference type="STRING" id="272123.Anacy_2068"/>
<evidence type="ECO:0000259" key="3">
    <source>
        <dbReference type="Pfam" id="PF05193"/>
    </source>
</evidence>
<dbReference type="HOGENOM" id="CLU_007487_0_1_3"/>
<keyword evidence="5" id="KW-1185">Reference proteome</keyword>
<dbReference type="GO" id="GO:0046872">
    <property type="term" value="F:metal ion binding"/>
    <property type="evidence" value="ECO:0007669"/>
    <property type="project" value="InterPro"/>
</dbReference>
<dbReference type="AlphaFoldDB" id="K9ZG32"/>
<dbReference type="PANTHER" id="PTHR11851:SF49">
    <property type="entry name" value="MITOCHONDRIAL-PROCESSING PEPTIDASE SUBUNIT ALPHA"/>
    <property type="match status" value="1"/>
</dbReference>
<gene>
    <name evidence="4" type="ordered locus">Anacy_2068</name>
</gene>
<sequence length="933" mass="103893">MFVISGFYRYRIPLILFILSLIATFSLKHTVSDSQKLVSATWEHSQQIFVDTKTNNLTLTKNVMQTVLENGLTVLTKEVHNAPVVTVQMWYKVGSVNDAPGMNGIAHQLEHMMFKGTKTRPLQFGQLFSALGSDSNAFTSYEQTAYYNTAESDKLQALLELEADRMQNLLIDNQQLISEKRVVISELQGYENSPKYRLKRAVMKSVFPNHAYGLATGGTKADVEKLTVEQLREYYQQFYNPDTAILVIVGDFPTAPTLEVVKSIFGKIPQSQKSPQITKSPTPQISASPIWLKEPGVEKLLQVIYPLPDLNHPDVPVLGVMDYVLTSGKNSYLYEVLVKSGLAIDVSAHVASLRQSGWYDLVVTAAPNQDLQKINAILKSSLEKLVKTGVTSEQVERAKTQLVASVILNGRDINSQAMQFANDQLVGGDYCYTERYLENVRQVKPNDIISVINKYLKPEAQVVGFFEPSQKDVNRDTQSSSTATSENFSAGVSVAASEVMKYLPSTIAVTNNSNRNLPQKVTLTNGLRVLLLPDQSSPTVSLSGYIKAGKEFDADDKAGLASLVADNLMNGTTTKDTLTIAKTLEVRGASLNFTAQREGVRIQGKSLREDLPVLLETMTDVVKNSTFPVNELELSRQQALNGLNADLNDADEVANRKLIQSIYPYNHPLHNFPTQESIQNINRGDVIAFKQKHYRPDTTVLTLVGDFDFEKVRSLLETQMGDWQVKGKPPILKYPTVVMTDKGVNLNSVLPGKSQAVTYMGYTGIKRQDPRFYQALVLNQILGGDTLSSRLGAEVRDRLGLTYGIYSNFQAGRNIGTFLIEMQTSPEYTYKAIARTRQLLKQLHQQGVTKLEVETAQRTLISNYNISLAKPEELTDRILMNEVYGLDEIELRSFVQKIQKVNLTEVNQAARELLNPDNIVVVTAGPAIMAKYR</sequence>
<dbReference type="OrthoDB" id="9811314at2"/>
<protein>
    <submittedName>
        <fullName evidence="4">Processing peptidase</fullName>
        <ecNumber evidence="4">3.4.24.64</ecNumber>
    </submittedName>
</protein>
<dbReference type="EC" id="3.4.24.64" evidence="4"/>
<dbReference type="InterPro" id="IPR011765">
    <property type="entry name" value="Pept_M16_N"/>
</dbReference>
<dbReference type="eggNOG" id="COG0612">
    <property type="taxonomic scope" value="Bacteria"/>
</dbReference>
<evidence type="ECO:0000313" key="4">
    <source>
        <dbReference type="EMBL" id="AFZ57547.1"/>
    </source>
</evidence>
<dbReference type="PATRIC" id="fig|272123.3.peg.2250"/>